<evidence type="ECO:0000256" key="4">
    <source>
        <dbReference type="ARBA" id="ARBA00022827"/>
    </source>
</evidence>
<dbReference type="InterPro" id="IPR009075">
    <property type="entry name" value="AcylCo_DH/oxidase_C"/>
</dbReference>
<dbReference type="PANTHER" id="PTHR43884:SF12">
    <property type="entry name" value="ISOVALERYL-COA DEHYDROGENASE, MITOCHONDRIAL-RELATED"/>
    <property type="match status" value="1"/>
</dbReference>
<sequence>MLIPESHHPLVHLSPDETALLERVKTLVAERIGPDADRVAQQDVFAWDTFRLLCREGIVATAFPRVHGGSEASMMLRVRIIEEVASVCSTAASLVTGTDLSSRPIVAGGSQALRSALIPDLASGARQSAFALTEPGAGSDVARLGAHYAPAPQGGWTLNGQKKFITRANVADMFVVVARQADGPGGGRGLSAFVVPRDTPGITVSPVIPKLGWYGVPIALVSFDDVHIAPEHLLGKEGEGMALAQDTLLRARIGHAAIALGRAAGALQIAAQYANQRHVFGQPVGAHQGIQWMVAEMAAQIEAARCLVYSTAQRYDAGDADVAIHASIAKLHATDLCMRIVVDCLQLLGGNGYLKAFPLERFLRDAKMNQIGEGTSEIHKTLIGRHVLRRAAALPQHPCLDMEPELWT</sequence>
<dbReference type="Proteomes" id="UP000029553">
    <property type="component" value="Unassembled WGS sequence"/>
</dbReference>
<keyword evidence="4" id="KW-0274">FAD</keyword>
<dbReference type="Pfam" id="PF02770">
    <property type="entry name" value="Acyl-CoA_dh_M"/>
    <property type="match status" value="1"/>
</dbReference>
<dbReference type="Gene3D" id="1.10.540.10">
    <property type="entry name" value="Acyl-CoA dehydrogenase/oxidase, N-terminal domain"/>
    <property type="match status" value="1"/>
</dbReference>
<dbReference type="InterPro" id="IPR006091">
    <property type="entry name" value="Acyl-CoA_Oxase/DH_mid-dom"/>
</dbReference>
<dbReference type="Pfam" id="PF00441">
    <property type="entry name" value="Acyl-CoA_dh_1"/>
    <property type="match status" value="1"/>
</dbReference>
<dbReference type="GO" id="GO:0050660">
    <property type="term" value="F:flavin adenine dinucleotide binding"/>
    <property type="evidence" value="ECO:0007669"/>
    <property type="project" value="InterPro"/>
</dbReference>
<dbReference type="InterPro" id="IPR013786">
    <property type="entry name" value="AcylCoA_DH/ox_N"/>
</dbReference>
<dbReference type="EMBL" id="AWOR01000068">
    <property type="protein sequence ID" value="KGH26618.1"/>
    <property type="molecule type" value="Genomic_DNA"/>
</dbReference>
<evidence type="ECO:0000313" key="9">
    <source>
        <dbReference type="EMBL" id="KGH26618.1"/>
    </source>
</evidence>
<dbReference type="InterPro" id="IPR009100">
    <property type="entry name" value="AcylCoA_DH/oxidase_NM_dom_sf"/>
</dbReference>
<keyword evidence="3" id="KW-0285">Flavoprotein</keyword>
<dbReference type="InterPro" id="IPR036250">
    <property type="entry name" value="AcylCo_DH-like_C"/>
</dbReference>
<evidence type="ECO:0000259" key="7">
    <source>
        <dbReference type="Pfam" id="PF02770"/>
    </source>
</evidence>
<dbReference type="Gene3D" id="2.40.110.10">
    <property type="entry name" value="Butyryl-CoA Dehydrogenase, subunit A, domain 2"/>
    <property type="match status" value="1"/>
</dbReference>
<dbReference type="RefSeq" id="WP_034373498.1">
    <property type="nucleotide sequence ID" value="NZ_AWOR01000068.1"/>
</dbReference>
<gene>
    <name evidence="9" type="ORF">P353_20885</name>
</gene>
<reference evidence="9 10" key="1">
    <citation type="submission" date="2013-09" db="EMBL/GenBank/DDBJ databases">
        <title>High correlation between genotypes and phenotypes of environmental bacteria Comamonas testosteroni strains.</title>
        <authorList>
            <person name="Liu L."/>
            <person name="Zhu W."/>
            <person name="Xia X."/>
            <person name="Xu B."/>
            <person name="Luo M."/>
            <person name="Wang G."/>
        </authorList>
    </citation>
    <scope>NUCLEOTIDE SEQUENCE [LARGE SCALE GENOMIC DNA]</scope>
    <source>
        <strain evidence="9 10">JL40</strain>
    </source>
</reference>
<organism evidence="9 10">
    <name type="scientific">Comamonas testosteroni</name>
    <name type="common">Pseudomonas testosteroni</name>
    <dbReference type="NCBI Taxonomy" id="285"/>
    <lineage>
        <taxon>Bacteria</taxon>
        <taxon>Pseudomonadati</taxon>
        <taxon>Pseudomonadota</taxon>
        <taxon>Betaproteobacteria</taxon>
        <taxon>Burkholderiales</taxon>
        <taxon>Comamonadaceae</taxon>
        <taxon>Comamonas</taxon>
    </lineage>
</organism>
<feature type="domain" description="Acyl-CoA dehydrogenase/oxidase C-terminal" evidence="6">
    <location>
        <begin position="238"/>
        <end position="388"/>
    </location>
</feature>
<evidence type="ECO:0000256" key="5">
    <source>
        <dbReference type="ARBA" id="ARBA00023002"/>
    </source>
</evidence>
<evidence type="ECO:0000259" key="6">
    <source>
        <dbReference type="Pfam" id="PF00441"/>
    </source>
</evidence>
<dbReference type="GO" id="GO:0003995">
    <property type="term" value="F:acyl-CoA dehydrogenase activity"/>
    <property type="evidence" value="ECO:0007669"/>
    <property type="project" value="TreeGrafter"/>
</dbReference>
<evidence type="ECO:0000256" key="1">
    <source>
        <dbReference type="ARBA" id="ARBA00001974"/>
    </source>
</evidence>
<dbReference type="InterPro" id="IPR046373">
    <property type="entry name" value="Acyl-CoA_Oxase/DH_mid-dom_sf"/>
</dbReference>
<evidence type="ECO:0000256" key="2">
    <source>
        <dbReference type="ARBA" id="ARBA00009347"/>
    </source>
</evidence>
<accession>A0A096FA65</accession>
<evidence type="ECO:0000313" key="10">
    <source>
        <dbReference type="Proteomes" id="UP000029553"/>
    </source>
</evidence>
<dbReference type="SUPFAM" id="SSF47203">
    <property type="entry name" value="Acyl-CoA dehydrogenase C-terminal domain-like"/>
    <property type="match status" value="1"/>
</dbReference>
<dbReference type="AlphaFoldDB" id="A0A096FA65"/>
<evidence type="ECO:0000259" key="8">
    <source>
        <dbReference type="Pfam" id="PF02771"/>
    </source>
</evidence>
<dbReference type="SUPFAM" id="SSF56645">
    <property type="entry name" value="Acyl-CoA dehydrogenase NM domain-like"/>
    <property type="match status" value="1"/>
</dbReference>
<dbReference type="Gene3D" id="1.20.140.10">
    <property type="entry name" value="Butyryl-CoA Dehydrogenase, subunit A, domain 3"/>
    <property type="match status" value="1"/>
</dbReference>
<dbReference type="InterPro" id="IPR037069">
    <property type="entry name" value="AcylCoA_DH/ox_N_sf"/>
</dbReference>
<comment type="cofactor">
    <cofactor evidence="1">
        <name>FAD</name>
        <dbReference type="ChEBI" id="CHEBI:57692"/>
    </cofactor>
</comment>
<dbReference type="PANTHER" id="PTHR43884">
    <property type="entry name" value="ACYL-COA DEHYDROGENASE"/>
    <property type="match status" value="1"/>
</dbReference>
<feature type="domain" description="Acyl-CoA oxidase/dehydrogenase middle" evidence="7">
    <location>
        <begin position="129"/>
        <end position="226"/>
    </location>
</feature>
<dbReference type="FunFam" id="1.20.140.10:FF:000001">
    <property type="entry name" value="Acyl-CoA dehydrogenase"/>
    <property type="match status" value="1"/>
</dbReference>
<feature type="domain" description="Acyl-CoA dehydrogenase/oxidase N-terminal" evidence="8">
    <location>
        <begin position="15"/>
        <end position="124"/>
    </location>
</feature>
<comment type="similarity">
    <text evidence="2">Belongs to the acyl-CoA dehydrogenase family.</text>
</comment>
<evidence type="ECO:0000256" key="3">
    <source>
        <dbReference type="ARBA" id="ARBA00022630"/>
    </source>
</evidence>
<comment type="caution">
    <text evidence="9">The sequence shown here is derived from an EMBL/GenBank/DDBJ whole genome shotgun (WGS) entry which is preliminary data.</text>
</comment>
<proteinExistence type="inferred from homology"/>
<keyword evidence="5" id="KW-0560">Oxidoreductase</keyword>
<name>A0A096FA65_COMTE</name>
<dbReference type="PIRSF" id="PIRSF016578">
    <property type="entry name" value="HsaA"/>
    <property type="match status" value="1"/>
</dbReference>
<dbReference type="Pfam" id="PF02771">
    <property type="entry name" value="Acyl-CoA_dh_N"/>
    <property type="match status" value="1"/>
</dbReference>
<protein>
    <submittedName>
        <fullName evidence="9">Acyl-CoA dehydrogenase</fullName>
    </submittedName>
</protein>